<dbReference type="KEGG" id="asem:NNL22_00350"/>
<accession>A0A9E8HLJ5</accession>
<keyword evidence="1" id="KW-0472">Membrane</keyword>
<reference evidence="2" key="1">
    <citation type="submission" date="2022-07" db="EMBL/GenBank/DDBJ databases">
        <title>Alkalimarinus sp. nov., isolated from gut of a Alitta virens.</title>
        <authorList>
            <person name="Yang A.I."/>
            <person name="Shin N.-R."/>
        </authorList>
    </citation>
    <scope>NUCLEOTIDE SEQUENCE</scope>
    <source>
        <strain evidence="2">FA028</strain>
    </source>
</reference>
<dbReference type="AlphaFoldDB" id="A0A9E8HLJ5"/>
<dbReference type="RefSeq" id="WP_267267806.1">
    <property type="nucleotide sequence ID" value="NZ_CP101527.1"/>
</dbReference>
<evidence type="ECO:0000256" key="1">
    <source>
        <dbReference type="SAM" id="Phobius"/>
    </source>
</evidence>
<evidence type="ECO:0000313" key="2">
    <source>
        <dbReference type="EMBL" id="UZW75091.1"/>
    </source>
</evidence>
<protein>
    <submittedName>
        <fullName evidence="2">Uncharacterized protein</fullName>
    </submittedName>
</protein>
<feature type="transmembrane region" description="Helical" evidence="1">
    <location>
        <begin position="94"/>
        <end position="113"/>
    </location>
</feature>
<proteinExistence type="predicted"/>
<evidence type="ECO:0000313" key="3">
    <source>
        <dbReference type="Proteomes" id="UP001164472"/>
    </source>
</evidence>
<sequence length="319" mass="36653">MKPGYILKSWVGMDFIFPHWTLYGLFWFSLVMIPIPISFADHSGPINYRTGLILSAYFNLITFFLAMLASYIGYKYTQTEGAGVANYQNKRYRVMGAMLGTGPLILYFTGYLITIPFGHAPNYTFTLKPSPQLEMELNHLLGEDTIEYTPFDYSLDEQEITYVTNGIRSKNADILFRTVNHKDKIVKISSQDMKYILDLVKGTNFFAGMYNGKCYYQAKIQNFLPREIYSDDFKSPIKLISLDNGNAGIDTKGVFEVERGKCDSVFSYNSTEFDYEKKKAIESYILYPHIYFEVVSLTSAKRPTLDFSLSNFDNQISNF</sequence>
<name>A0A9E8HLJ5_9ALTE</name>
<organism evidence="2 3">
    <name type="scientific">Alkalimarinus sediminis</name>
    <dbReference type="NCBI Taxonomy" id="1632866"/>
    <lineage>
        <taxon>Bacteria</taxon>
        <taxon>Pseudomonadati</taxon>
        <taxon>Pseudomonadota</taxon>
        <taxon>Gammaproteobacteria</taxon>
        <taxon>Alteromonadales</taxon>
        <taxon>Alteromonadaceae</taxon>
        <taxon>Alkalimarinus</taxon>
    </lineage>
</organism>
<keyword evidence="1" id="KW-0812">Transmembrane</keyword>
<feature type="transmembrane region" description="Helical" evidence="1">
    <location>
        <begin position="20"/>
        <end position="40"/>
    </location>
</feature>
<feature type="transmembrane region" description="Helical" evidence="1">
    <location>
        <begin position="52"/>
        <end position="74"/>
    </location>
</feature>
<dbReference type="EMBL" id="CP101527">
    <property type="protein sequence ID" value="UZW75091.1"/>
    <property type="molecule type" value="Genomic_DNA"/>
</dbReference>
<keyword evidence="3" id="KW-1185">Reference proteome</keyword>
<gene>
    <name evidence="2" type="ORF">NNL22_00350</name>
</gene>
<keyword evidence="1" id="KW-1133">Transmembrane helix</keyword>
<dbReference type="Proteomes" id="UP001164472">
    <property type="component" value="Chromosome"/>
</dbReference>